<dbReference type="Proteomes" id="UP000256838">
    <property type="component" value="Unassembled WGS sequence"/>
</dbReference>
<keyword evidence="4" id="KW-1185">Reference proteome</keyword>
<dbReference type="InterPro" id="IPR000073">
    <property type="entry name" value="AB_hydrolase_1"/>
</dbReference>
<dbReference type="AlphaFoldDB" id="A0A3D8JYN7"/>
<dbReference type="SUPFAM" id="SSF53474">
    <property type="entry name" value="alpha/beta-Hydrolases"/>
    <property type="match status" value="1"/>
</dbReference>
<organism evidence="3 4">
    <name type="scientific">Trinickia dinghuensis</name>
    <dbReference type="NCBI Taxonomy" id="2291023"/>
    <lineage>
        <taxon>Bacteria</taxon>
        <taxon>Pseudomonadati</taxon>
        <taxon>Pseudomonadota</taxon>
        <taxon>Betaproteobacteria</taxon>
        <taxon>Burkholderiales</taxon>
        <taxon>Burkholderiaceae</taxon>
        <taxon>Trinickia</taxon>
    </lineage>
</organism>
<gene>
    <name evidence="3" type="ORF">DWV00_17930</name>
</gene>
<sequence length="316" mass="34595">MTPANDTFDGTFPFAPRFSNAAGFRMHYVDEGPASGKVILCLHGEPTWSYLFRDLIAALSGGYRVIAPDHMGFGKSETPGDRTYWLRDHIDNIEKFVLALDLNDITLVMHDFGGPVGMGLAARHPDRIHRIVSTNGPTPFGQATLFDRLSANAAASPWFQWIVRAESQGRLKPVLDELGFNILSTLKLNGFENHTRINDTWLRAYGSRFAVPADSAGAIGWAQGFAIGAHRFEVPDAAALDAIRSKPALAIWGDADRTLAAEHFLPLFNELFPLAPIHRLTGIGHYSLEDAPQEIVDLIEAFLKATDASSDGVTAR</sequence>
<dbReference type="PANTHER" id="PTHR42977:SF3">
    <property type="entry name" value="AB HYDROLASE-1 DOMAIN-CONTAINING PROTEIN"/>
    <property type="match status" value="1"/>
</dbReference>
<name>A0A3D8JYN7_9BURK</name>
<proteinExistence type="predicted"/>
<dbReference type="Pfam" id="PF00561">
    <property type="entry name" value="Abhydrolase_1"/>
    <property type="match status" value="1"/>
</dbReference>
<protein>
    <submittedName>
        <fullName evidence="3">Alpha/beta fold hydrolase</fullName>
    </submittedName>
</protein>
<evidence type="ECO:0000259" key="2">
    <source>
        <dbReference type="Pfam" id="PF00561"/>
    </source>
</evidence>
<reference evidence="3 4" key="1">
    <citation type="submission" date="2018-08" db="EMBL/GenBank/DDBJ databases">
        <title>Paraburkholderia sp. DHOM06 isolated from forest soil.</title>
        <authorList>
            <person name="Gao Z.-H."/>
            <person name="Qiu L.-H."/>
        </authorList>
    </citation>
    <scope>NUCLEOTIDE SEQUENCE [LARGE SCALE GENOMIC DNA]</scope>
    <source>
        <strain evidence="3 4">DHOM06</strain>
    </source>
</reference>
<dbReference type="GO" id="GO:0004301">
    <property type="term" value="F:epoxide hydrolase activity"/>
    <property type="evidence" value="ECO:0007669"/>
    <property type="project" value="TreeGrafter"/>
</dbReference>
<dbReference type="Gene3D" id="3.40.50.1820">
    <property type="entry name" value="alpha/beta hydrolase"/>
    <property type="match status" value="1"/>
</dbReference>
<evidence type="ECO:0000256" key="1">
    <source>
        <dbReference type="ARBA" id="ARBA00022801"/>
    </source>
</evidence>
<dbReference type="PRINTS" id="PR00111">
    <property type="entry name" value="ABHYDROLASE"/>
</dbReference>
<evidence type="ECO:0000313" key="4">
    <source>
        <dbReference type="Proteomes" id="UP000256838"/>
    </source>
</evidence>
<dbReference type="InterPro" id="IPR051340">
    <property type="entry name" value="Haloalkane_dehalogenase"/>
</dbReference>
<comment type="caution">
    <text evidence="3">The sequence shown here is derived from an EMBL/GenBank/DDBJ whole genome shotgun (WGS) entry which is preliminary data.</text>
</comment>
<accession>A0A3D8JYN7</accession>
<dbReference type="RefSeq" id="WP_115534933.1">
    <property type="nucleotide sequence ID" value="NZ_QRGA01000009.1"/>
</dbReference>
<feature type="domain" description="AB hydrolase-1" evidence="2">
    <location>
        <begin position="38"/>
        <end position="291"/>
    </location>
</feature>
<keyword evidence="1 3" id="KW-0378">Hydrolase</keyword>
<dbReference type="InterPro" id="IPR000639">
    <property type="entry name" value="Epox_hydrolase-like"/>
</dbReference>
<dbReference type="OrthoDB" id="9802676at2"/>
<dbReference type="PANTHER" id="PTHR42977">
    <property type="entry name" value="HYDROLASE-RELATED"/>
    <property type="match status" value="1"/>
</dbReference>
<dbReference type="EMBL" id="QRGA01000009">
    <property type="protein sequence ID" value="RDU97744.1"/>
    <property type="molecule type" value="Genomic_DNA"/>
</dbReference>
<dbReference type="InterPro" id="IPR029058">
    <property type="entry name" value="AB_hydrolase_fold"/>
</dbReference>
<evidence type="ECO:0000313" key="3">
    <source>
        <dbReference type="EMBL" id="RDU97744.1"/>
    </source>
</evidence>
<dbReference type="PRINTS" id="PR00412">
    <property type="entry name" value="EPOXHYDRLASE"/>
</dbReference>